<keyword evidence="2" id="KW-0732">Signal</keyword>
<gene>
    <name evidence="3" type="ORF">ENSA7_81010</name>
</gene>
<feature type="chain" id="PRO_5015519242" evidence="2">
    <location>
        <begin position="18"/>
        <end position="434"/>
    </location>
</feature>
<organism evidence="3 4">
    <name type="scientific">Enhygromyxa salina</name>
    <dbReference type="NCBI Taxonomy" id="215803"/>
    <lineage>
        <taxon>Bacteria</taxon>
        <taxon>Pseudomonadati</taxon>
        <taxon>Myxococcota</taxon>
        <taxon>Polyangia</taxon>
        <taxon>Nannocystales</taxon>
        <taxon>Nannocystaceae</taxon>
        <taxon>Enhygromyxa</taxon>
    </lineage>
</organism>
<evidence type="ECO:0000313" key="4">
    <source>
        <dbReference type="Proteomes" id="UP000238823"/>
    </source>
</evidence>
<dbReference type="EMBL" id="PVNL01000147">
    <property type="protein sequence ID" value="PRP93673.1"/>
    <property type="molecule type" value="Genomic_DNA"/>
</dbReference>
<dbReference type="Proteomes" id="UP000238823">
    <property type="component" value="Unassembled WGS sequence"/>
</dbReference>
<name>A0A2S9XLE1_9BACT</name>
<comment type="caution">
    <text evidence="3">The sequence shown here is derived from an EMBL/GenBank/DDBJ whole genome shotgun (WGS) entry which is preliminary data.</text>
</comment>
<feature type="compositionally biased region" description="Acidic residues" evidence="1">
    <location>
        <begin position="35"/>
        <end position="47"/>
    </location>
</feature>
<accession>A0A2S9XLE1</accession>
<dbReference type="AlphaFoldDB" id="A0A2S9XLE1"/>
<dbReference type="OrthoDB" id="9147075at2"/>
<evidence type="ECO:0000256" key="2">
    <source>
        <dbReference type="SAM" id="SignalP"/>
    </source>
</evidence>
<dbReference type="RefSeq" id="WP_106094844.1">
    <property type="nucleotide sequence ID" value="NZ_PVNL01000147.1"/>
</dbReference>
<evidence type="ECO:0000313" key="3">
    <source>
        <dbReference type="EMBL" id="PRP93673.1"/>
    </source>
</evidence>
<proteinExistence type="predicted"/>
<sequence length="434" mass="45074">MSVRPVMFMLMCLLPLASGCGGPDSAQGTGSGGTTDDDGDGDGDGDSGETSQPDPLPPVEGGLGPAPFDDGELDPPSHGGTITFESIGAAGWYPSRRDPALGPCDAFEADGCCLAHHDVAADALTPWSEDLILTLRGPLLAKQLAVYQPAGGGDDNTWDLVSAWDSRTPSSPQGIAFRGNNTESAGFDGAVGTECLVDVSTDRVFACGEGSSPFCPESPDPRYDGWSGSKLIVLLATMPHTSDGAVGTPCSDGTDGNWYDAPWLGLSLGELVRAGAFSGCHCYSKNPDEWWLGDGCGQFNVFEVVNDNNEYRNLDIFSTNFFGYAGYVGEGPCGSICDISTLAADVDLIDKDTLAEAAAGALANPDGGPGAAFIRPSAGYRYFLIHLDVATRTVQLVLVHPESIPSGIDALLPNLPGSVSQATIDALLDLRLPE</sequence>
<dbReference type="PROSITE" id="PS51257">
    <property type="entry name" value="PROKAR_LIPOPROTEIN"/>
    <property type="match status" value="1"/>
</dbReference>
<reference evidence="3 4" key="1">
    <citation type="submission" date="2018-03" db="EMBL/GenBank/DDBJ databases">
        <title>Draft Genome Sequences of the Obligatory Marine Myxobacteria Enhygromyxa salina SWB007.</title>
        <authorList>
            <person name="Poehlein A."/>
            <person name="Moghaddam J.A."/>
            <person name="Harms H."/>
            <person name="Alanjari M."/>
            <person name="Koenig G.M."/>
            <person name="Daniel R."/>
            <person name="Schaeberle T.F."/>
        </authorList>
    </citation>
    <scope>NUCLEOTIDE SEQUENCE [LARGE SCALE GENOMIC DNA]</scope>
    <source>
        <strain evidence="3 4">SWB007</strain>
    </source>
</reference>
<protein>
    <submittedName>
        <fullName evidence="3">Uncharacterized protein</fullName>
    </submittedName>
</protein>
<feature type="region of interest" description="Disordered" evidence="1">
    <location>
        <begin position="23"/>
        <end position="81"/>
    </location>
</feature>
<feature type="signal peptide" evidence="2">
    <location>
        <begin position="1"/>
        <end position="17"/>
    </location>
</feature>
<evidence type="ECO:0000256" key="1">
    <source>
        <dbReference type="SAM" id="MobiDB-lite"/>
    </source>
</evidence>